<dbReference type="RefSeq" id="XP_062631842.1">
    <property type="nucleotide sequence ID" value="XM_062775858.1"/>
</dbReference>
<feature type="compositionally biased region" description="Pro residues" evidence="2">
    <location>
        <begin position="27"/>
        <end position="49"/>
    </location>
</feature>
<evidence type="ECO:0000259" key="3">
    <source>
        <dbReference type="PROSITE" id="PS50211"/>
    </source>
</evidence>
<feature type="region of interest" description="Disordered" evidence="2">
    <location>
        <begin position="747"/>
        <end position="784"/>
    </location>
</feature>
<feature type="compositionally biased region" description="Polar residues" evidence="2">
    <location>
        <begin position="698"/>
        <end position="727"/>
    </location>
</feature>
<keyword evidence="5" id="KW-1185">Reference proteome</keyword>
<feature type="compositionally biased region" description="Low complexity" evidence="2">
    <location>
        <begin position="50"/>
        <end position="80"/>
    </location>
</feature>
<dbReference type="PANTHER" id="PTHR31017:SF1">
    <property type="entry name" value="LATE SECRETORY PATHWAY PROTEIN AVL9 HOMOLOG"/>
    <property type="match status" value="1"/>
</dbReference>
<proteinExistence type="inferred from homology"/>
<accession>A0AAF0YK23</accession>
<dbReference type="Pfam" id="PF09794">
    <property type="entry name" value="Avl9"/>
    <property type="match status" value="1"/>
</dbReference>
<dbReference type="GeneID" id="87812465"/>
<evidence type="ECO:0000313" key="4">
    <source>
        <dbReference type="EMBL" id="WOO85816.1"/>
    </source>
</evidence>
<evidence type="ECO:0000313" key="5">
    <source>
        <dbReference type="Proteomes" id="UP000827549"/>
    </source>
</evidence>
<dbReference type="GO" id="GO:0005737">
    <property type="term" value="C:cytoplasm"/>
    <property type="evidence" value="ECO:0007669"/>
    <property type="project" value="TreeGrafter"/>
</dbReference>
<feature type="region of interest" description="Disordered" evidence="2">
    <location>
        <begin position="690"/>
        <end position="727"/>
    </location>
</feature>
<dbReference type="Proteomes" id="UP000827549">
    <property type="component" value="Chromosome 7"/>
</dbReference>
<dbReference type="InterPro" id="IPR018307">
    <property type="entry name" value="ABL9/DENND6_dom"/>
</dbReference>
<organism evidence="4 5">
    <name type="scientific">Vanrija pseudolonga</name>
    <dbReference type="NCBI Taxonomy" id="143232"/>
    <lineage>
        <taxon>Eukaryota</taxon>
        <taxon>Fungi</taxon>
        <taxon>Dikarya</taxon>
        <taxon>Basidiomycota</taxon>
        <taxon>Agaricomycotina</taxon>
        <taxon>Tremellomycetes</taxon>
        <taxon>Trichosporonales</taxon>
        <taxon>Trichosporonaceae</taxon>
        <taxon>Vanrija</taxon>
    </lineage>
</organism>
<feature type="compositionally biased region" description="Basic and acidic residues" evidence="2">
    <location>
        <begin position="1"/>
        <end position="10"/>
    </location>
</feature>
<feature type="domain" description="UDENN" evidence="3">
    <location>
        <begin position="183"/>
        <end position="609"/>
    </location>
</feature>
<name>A0AAF0YK23_9TREE</name>
<dbReference type="PROSITE" id="PS50211">
    <property type="entry name" value="DENN"/>
    <property type="match status" value="1"/>
</dbReference>
<evidence type="ECO:0000256" key="2">
    <source>
        <dbReference type="SAM" id="MobiDB-lite"/>
    </source>
</evidence>
<feature type="region of interest" description="Disordered" evidence="2">
    <location>
        <begin position="1"/>
        <end position="109"/>
    </location>
</feature>
<dbReference type="InterPro" id="IPR051731">
    <property type="entry name" value="DENND11/AVL9_GEFs"/>
</dbReference>
<reference evidence="4" key="1">
    <citation type="submission" date="2023-10" db="EMBL/GenBank/DDBJ databases">
        <authorList>
            <person name="Noh H."/>
        </authorList>
    </citation>
    <scope>NUCLEOTIDE SEQUENCE</scope>
    <source>
        <strain evidence="4">DUCC4014</strain>
    </source>
</reference>
<gene>
    <name evidence="4" type="primary">AVL9</name>
    <name evidence="4" type="ORF">LOC62_07G009302</name>
</gene>
<protein>
    <submittedName>
        <fullName evidence="4">Late secretory pathway protein AVL9</fullName>
    </submittedName>
</protein>
<evidence type="ECO:0000256" key="1">
    <source>
        <dbReference type="ARBA" id="ARBA00038178"/>
    </source>
</evidence>
<dbReference type="InterPro" id="IPR037516">
    <property type="entry name" value="Tripartite_DENN"/>
</dbReference>
<sequence length="793" mass="85939">MADSDKDKEALLATTATEHDDDGLDAHPPPPTEPEPSPEQEPTPVPSPPHAAGAAAREAPPSPSPSRSALPLPLAPAPAAESDDGDEPTETLLDSPRERPISTTSSGISYEEVGFDDAASTWTEAAPGIPGSPARSVGSIYSSNSHQTIYATLAAGGGATPTGGLSRVVTGTGVREHEIPLVLGVAVVDFNHLIGPTVEYAYPPSLQEALNADEQLSRLLPFLALPDGAHLSEEDYSFFHCRYNPPSDKTVATEVPANRTLFGISCNRQISAADLVRKSSDVTRSMVQKAVVVIASQPVFGPVRDRLGVVTRAFFAQRDFGSTQILDDFYLSLEASLDGKFSEHAIYMGTSLRELVHKFRHRTLVLLKMLLLQKRIMLFGYPVEMLCTYQYSLVSLVPGLLMSLRDSGDPALDYRKQRDRPTSLRTSDRASLLRYMGLPLHLFGHDSFFQPYLPLQQMDMLQSSSWLVGTTNQIVTQQRDCRYDLLVNIEHTTFEFADPKIERLVALTAADRKWMDDIVHTVEDTWNVAEGERSDFRGSDDDLRNRFEDYICAFLASIKYSEFMAQSMPKSLDGTAAVGVTDEPNPLTSFSEAYAAAFRKTPACDLWESTTDPVIFDLCEPRHPCDGKVSTVSDIGIRLTEGLHGLRIEESLAPTREALSSAFATGSATLFKAFDGVRSEVSARLEAERVRRAARDNTPPSDGTITPTGQTPPATVQPANASAPATDNVRQTIGSIGSSVGSFFGSRMSGWNRSTPPTPARRNSGMRPLSLSPGAPRTQAAATATAALLANKK</sequence>
<comment type="similarity">
    <text evidence="1">Belongs to the AVL9 family.</text>
</comment>
<dbReference type="AlphaFoldDB" id="A0AAF0YK23"/>
<dbReference type="EMBL" id="CP086720">
    <property type="protein sequence ID" value="WOO85816.1"/>
    <property type="molecule type" value="Genomic_DNA"/>
</dbReference>
<dbReference type="PANTHER" id="PTHR31017">
    <property type="entry name" value="LATE SECRETORY PATHWAY PROTEIN AVL9-RELATED"/>
    <property type="match status" value="1"/>
</dbReference>